<dbReference type="EMBL" id="JAVHXJ020000001">
    <property type="protein sequence ID" value="MGI1895885.1"/>
    <property type="molecule type" value="Genomic_DNA"/>
</dbReference>
<reference evidence="1" key="1">
    <citation type="submission" date="2024-11" db="EMBL/GenBank/DDBJ databases">
        <title>Identification of new Vibrio campbellii strains harboring the pVA1 plasmid isolated from Penaeus vannamei postlarvae affected by outbreaks of acute hepatopancreatic necrosis disease (AHPND) in Mexico.</title>
        <authorList>
            <person name="Gomez-Gil B."/>
            <person name="Enciso-Ibarra J."/>
        </authorList>
    </citation>
    <scope>NUCLEOTIDE SEQUENCE</scope>
    <source>
        <strain evidence="1">M270204</strain>
    </source>
</reference>
<protein>
    <submittedName>
        <fullName evidence="1">BBE domain-containing protein</fullName>
    </submittedName>
</protein>
<name>A0ACC7R2A2_9VIBR</name>
<comment type="caution">
    <text evidence="1">The sequence shown here is derived from an EMBL/GenBank/DDBJ whole genome shotgun (WGS) entry which is preliminary data.</text>
</comment>
<dbReference type="Proteomes" id="UP001354073">
    <property type="component" value="Unassembled WGS sequence"/>
</dbReference>
<sequence length="34" mass="4046">MQYIKNDWDPQNLFNHAQSIVGTPRPLLLLHFHT</sequence>
<evidence type="ECO:0000313" key="1">
    <source>
        <dbReference type="EMBL" id="MGI1895885.1"/>
    </source>
</evidence>
<evidence type="ECO:0000313" key="2">
    <source>
        <dbReference type="Proteomes" id="UP001354073"/>
    </source>
</evidence>
<gene>
    <name evidence="1" type="ORF">REH74_000015</name>
</gene>
<accession>A0ACC7R2A2</accession>
<organism evidence="1 2">
    <name type="scientific">Vibrio campbellii</name>
    <dbReference type="NCBI Taxonomy" id="680"/>
    <lineage>
        <taxon>Bacteria</taxon>
        <taxon>Pseudomonadati</taxon>
        <taxon>Pseudomonadota</taxon>
        <taxon>Gammaproteobacteria</taxon>
        <taxon>Vibrionales</taxon>
        <taxon>Vibrionaceae</taxon>
        <taxon>Vibrio</taxon>
    </lineage>
</organism>
<proteinExistence type="predicted"/>